<evidence type="ECO:0000256" key="8">
    <source>
        <dbReference type="PIRSR" id="PIRSR618044-2"/>
    </source>
</evidence>
<keyword evidence="6" id="KW-0961">Cell wall biogenesis/degradation</keyword>
<keyword evidence="11" id="KW-1133">Transmembrane helix</keyword>
<evidence type="ECO:0000256" key="11">
    <source>
        <dbReference type="SAM" id="Phobius"/>
    </source>
</evidence>
<dbReference type="PANTHER" id="PTHR21581:SF33">
    <property type="entry name" value="D-ALANYL-D-ALANINE CARBOXYPEPTIDASE DACB"/>
    <property type="match status" value="1"/>
</dbReference>
<evidence type="ECO:0000256" key="4">
    <source>
        <dbReference type="ARBA" id="ARBA00022960"/>
    </source>
</evidence>
<evidence type="ECO:0000256" key="1">
    <source>
        <dbReference type="ARBA" id="ARBA00007164"/>
    </source>
</evidence>
<keyword evidence="11" id="KW-0472">Membrane</keyword>
<feature type="active site" description="Acyl-ester intermediate" evidence="7">
    <location>
        <position position="122"/>
    </location>
</feature>
<evidence type="ECO:0000256" key="3">
    <source>
        <dbReference type="ARBA" id="ARBA00022801"/>
    </source>
</evidence>
<feature type="binding site" evidence="8">
    <location>
        <position position="285"/>
    </location>
    <ligand>
        <name>substrate</name>
    </ligand>
</feature>
<reference evidence="13" key="1">
    <citation type="submission" date="2020-02" db="EMBL/GenBank/DDBJ databases">
        <authorList>
            <person name="Meier V. D."/>
        </authorList>
    </citation>
    <scope>NUCLEOTIDE SEQUENCE</scope>
    <source>
        <strain evidence="13">AVDCRST_MAG41</strain>
    </source>
</reference>
<proteinExistence type="inferred from homology"/>
<feature type="compositionally biased region" description="Pro residues" evidence="10">
    <location>
        <begin position="351"/>
        <end position="370"/>
    </location>
</feature>
<feature type="active site" evidence="7">
    <location>
        <position position="125"/>
    </location>
</feature>
<organism evidence="13">
    <name type="scientific">uncultured Mycobacteriales bacterium</name>
    <dbReference type="NCBI Taxonomy" id="581187"/>
    <lineage>
        <taxon>Bacteria</taxon>
        <taxon>Bacillati</taxon>
        <taxon>Actinomycetota</taxon>
        <taxon>Actinomycetes</taxon>
        <taxon>Mycobacteriales</taxon>
        <taxon>environmental samples</taxon>
    </lineage>
</organism>
<keyword evidence="5" id="KW-0573">Peptidoglycan synthesis</keyword>
<protein>
    <submittedName>
        <fullName evidence="13">D-alanyl-D-alanine carboxypeptidase</fullName>
        <ecNumber evidence="13">3.4.16.4</ecNumber>
    </submittedName>
</protein>
<keyword evidence="2" id="KW-0732">Signal</keyword>
<evidence type="ECO:0000256" key="2">
    <source>
        <dbReference type="ARBA" id="ARBA00022729"/>
    </source>
</evidence>
<keyword evidence="11" id="KW-0812">Transmembrane</keyword>
<gene>
    <name evidence="13" type="ORF">AVDCRST_MAG41-3837</name>
</gene>
<feature type="region of interest" description="Disordered" evidence="10">
    <location>
        <begin position="45"/>
        <end position="68"/>
    </location>
</feature>
<accession>A0A6J4JPY9</accession>
<dbReference type="GO" id="GO:0008360">
    <property type="term" value="P:regulation of cell shape"/>
    <property type="evidence" value="ECO:0007669"/>
    <property type="project" value="UniProtKB-KW"/>
</dbReference>
<evidence type="ECO:0000256" key="9">
    <source>
        <dbReference type="RuleBase" id="RU004016"/>
    </source>
</evidence>
<dbReference type="GO" id="GO:0071555">
    <property type="term" value="P:cell wall organization"/>
    <property type="evidence" value="ECO:0007669"/>
    <property type="project" value="UniProtKB-KW"/>
</dbReference>
<feature type="transmembrane region" description="Helical" evidence="11">
    <location>
        <begin position="393"/>
        <end position="413"/>
    </location>
</feature>
<sequence length="418" mass="43443">MRWRTVEDVASGAVRRRQWPAAGIAVLVSVLVSVLAVTAPGPALAAPAAPVPTPTPEPALPGQGPGGEPVGGIRLGTVNVQVPAGAPALPANISARGWVLADLDSGDVLAARDAHGRFPPASTLKVLTALTLLPRLTDKKRVIACVDADVDVDGTRVGLVPRGRYTVDVLFQSMLMASGNDAANTLARVYGGVPKTLAAMNAEARRLQAFDTHAATPSGLDGPRQLTSAYDLALISRAALARADFQRYSTQRKGRIPAQKPKFGAFEFANGNRLLYNYPGAIGGKNGFTDAARHTFVGAARRGSRRLVVTFLHGEHRPTSLSEQAARMLDWGFSLRPAVAPVGTLVEPADPGAPPPTPSAAPATPVPPTPAESAPLPAGERDRATKRNGVPTAALAGGIVGLTALLWAGMAVARRRRP</sequence>
<evidence type="ECO:0000259" key="12">
    <source>
        <dbReference type="Pfam" id="PF00768"/>
    </source>
</evidence>
<feature type="region of interest" description="Disordered" evidence="10">
    <location>
        <begin position="344"/>
        <end position="384"/>
    </location>
</feature>
<dbReference type="Pfam" id="PF00768">
    <property type="entry name" value="Peptidase_S11"/>
    <property type="match status" value="1"/>
</dbReference>
<keyword evidence="4" id="KW-0133">Cell shape</keyword>
<dbReference type="AlphaFoldDB" id="A0A6J4JPY9"/>
<evidence type="ECO:0000256" key="5">
    <source>
        <dbReference type="ARBA" id="ARBA00022984"/>
    </source>
</evidence>
<keyword evidence="3 13" id="KW-0378">Hydrolase</keyword>
<evidence type="ECO:0000256" key="6">
    <source>
        <dbReference type="ARBA" id="ARBA00023316"/>
    </source>
</evidence>
<dbReference type="PANTHER" id="PTHR21581">
    <property type="entry name" value="D-ALANYL-D-ALANINE CARBOXYPEPTIDASE"/>
    <property type="match status" value="1"/>
</dbReference>
<name>A0A6J4JPY9_9ACTN</name>
<dbReference type="InterPro" id="IPR001967">
    <property type="entry name" value="Peptidase_S11_N"/>
</dbReference>
<dbReference type="GO" id="GO:0009002">
    <property type="term" value="F:serine-type D-Ala-D-Ala carboxypeptidase activity"/>
    <property type="evidence" value="ECO:0007669"/>
    <property type="project" value="UniProtKB-EC"/>
</dbReference>
<dbReference type="SUPFAM" id="SSF56601">
    <property type="entry name" value="beta-lactamase/transpeptidase-like"/>
    <property type="match status" value="1"/>
</dbReference>
<keyword evidence="13" id="KW-0645">Protease</keyword>
<dbReference type="EMBL" id="CADCTP010000352">
    <property type="protein sequence ID" value="CAA9284000.1"/>
    <property type="molecule type" value="Genomic_DNA"/>
</dbReference>
<dbReference type="InterPro" id="IPR012338">
    <property type="entry name" value="Beta-lactam/transpept-like"/>
</dbReference>
<dbReference type="Gene3D" id="3.40.710.10">
    <property type="entry name" value="DD-peptidase/beta-lactamase superfamily"/>
    <property type="match status" value="1"/>
</dbReference>
<evidence type="ECO:0000313" key="13">
    <source>
        <dbReference type="EMBL" id="CAA9284000.1"/>
    </source>
</evidence>
<dbReference type="GO" id="GO:0009252">
    <property type="term" value="P:peptidoglycan biosynthetic process"/>
    <property type="evidence" value="ECO:0007669"/>
    <property type="project" value="UniProtKB-KW"/>
</dbReference>
<feature type="active site" evidence="7">
    <location>
        <position position="178"/>
    </location>
</feature>
<dbReference type="EC" id="3.4.16.4" evidence="13"/>
<dbReference type="GO" id="GO:0006508">
    <property type="term" value="P:proteolysis"/>
    <property type="evidence" value="ECO:0007669"/>
    <property type="project" value="InterPro"/>
</dbReference>
<feature type="domain" description="Peptidase S11 D-alanyl-D-alanine carboxypeptidase A N-terminal" evidence="12">
    <location>
        <begin position="90"/>
        <end position="310"/>
    </location>
</feature>
<dbReference type="PRINTS" id="PR00725">
    <property type="entry name" value="DADACBPTASE1"/>
</dbReference>
<evidence type="ECO:0000256" key="10">
    <source>
        <dbReference type="SAM" id="MobiDB-lite"/>
    </source>
</evidence>
<comment type="similarity">
    <text evidence="1 9">Belongs to the peptidase S11 family.</text>
</comment>
<keyword evidence="13" id="KW-0121">Carboxypeptidase</keyword>
<dbReference type="InterPro" id="IPR018044">
    <property type="entry name" value="Peptidase_S11"/>
</dbReference>
<evidence type="ECO:0000256" key="7">
    <source>
        <dbReference type="PIRSR" id="PIRSR618044-1"/>
    </source>
</evidence>
<feature type="compositionally biased region" description="Pro residues" evidence="10">
    <location>
        <begin position="49"/>
        <end position="59"/>
    </location>
</feature>